<name>A0AAV5WYZ5_9BILA</name>
<feature type="signal peptide" evidence="1">
    <location>
        <begin position="1"/>
        <end position="28"/>
    </location>
</feature>
<keyword evidence="3" id="KW-1185">Reference proteome</keyword>
<dbReference type="EMBL" id="BTSY01000007">
    <property type="protein sequence ID" value="GMT35865.1"/>
    <property type="molecule type" value="Genomic_DNA"/>
</dbReference>
<evidence type="ECO:0000313" key="3">
    <source>
        <dbReference type="Proteomes" id="UP001432322"/>
    </source>
</evidence>
<gene>
    <name evidence="2" type="ORF">PFISCL1PPCAC_27162</name>
</gene>
<dbReference type="Proteomes" id="UP001432322">
    <property type="component" value="Unassembled WGS sequence"/>
</dbReference>
<feature type="non-terminal residue" evidence="2">
    <location>
        <position position="141"/>
    </location>
</feature>
<evidence type="ECO:0000313" key="2">
    <source>
        <dbReference type="EMBL" id="GMT35865.1"/>
    </source>
</evidence>
<reference evidence="2" key="1">
    <citation type="submission" date="2023-10" db="EMBL/GenBank/DDBJ databases">
        <title>Genome assembly of Pristionchus species.</title>
        <authorList>
            <person name="Yoshida K."/>
            <person name="Sommer R.J."/>
        </authorList>
    </citation>
    <scope>NUCLEOTIDE SEQUENCE</scope>
    <source>
        <strain evidence="2">RS5133</strain>
    </source>
</reference>
<sequence>TLLHIISNRLLDLLFDALTLVSVELVLPEYFIGEERGKLGEKLGGASAGLQFGVLLSEWIVAVNTRSSDHFRHKNRLLSFDATGIEDLATDRVLLHHFLYVFSSLFCFCVREGKRIRSQFMAQLCQSLCFLAHASDPPFCG</sequence>
<proteinExistence type="predicted"/>
<keyword evidence="1" id="KW-0732">Signal</keyword>
<feature type="chain" id="PRO_5044000288" evidence="1">
    <location>
        <begin position="29"/>
        <end position="141"/>
    </location>
</feature>
<dbReference type="AlphaFoldDB" id="A0AAV5WYZ5"/>
<organism evidence="2 3">
    <name type="scientific">Pristionchus fissidentatus</name>
    <dbReference type="NCBI Taxonomy" id="1538716"/>
    <lineage>
        <taxon>Eukaryota</taxon>
        <taxon>Metazoa</taxon>
        <taxon>Ecdysozoa</taxon>
        <taxon>Nematoda</taxon>
        <taxon>Chromadorea</taxon>
        <taxon>Rhabditida</taxon>
        <taxon>Rhabditina</taxon>
        <taxon>Diplogasteromorpha</taxon>
        <taxon>Diplogasteroidea</taxon>
        <taxon>Neodiplogasteridae</taxon>
        <taxon>Pristionchus</taxon>
    </lineage>
</organism>
<feature type="non-terminal residue" evidence="2">
    <location>
        <position position="1"/>
    </location>
</feature>
<comment type="caution">
    <text evidence="2">The sequence shown here is derived from an EMBL/GenBank/DDBJ whole genome shotgun (WGS) entry which is preliminary data.</text>
</comment>
<protein>
    <submittedName>
        <fullName evidence="2">Uncharacterized protein</fullName>
    </submittedName>
</protein>
<evidence type="ECO:0000256" key="1">
    <source>
        <dbReference type="SAM" id="SignalP"/>
    </source>
</evidence>
<accession>A0AAV5WYZ5</accession>